<feature type="compositionally biased region" description="Low complexity" evidence="1">
    <location>
        <begin position="12"/>
        <end position="21"/>
    </location>
</feature>
<proteinExistence type="predicted"/>
<evidence type="ECO:0000313" key="3">
    <source>
        <dbReference type="Proteomes" id="UP000269265"/>
    </source>
</evidence>
<protein>
    <submittedName>
        <fullName evidence="2">Uncharacterized protein</fullName>
    </submittedName>
</protein>
<organism evidence="2 3">
    <name type="scientific">Aquabacterium soli</name>
    <dbReference type="NCBI Taxonomy" id="2493092"/>
    <lineage>
        <taxon>Bacteria</taxon>
        <taxon>Pseudomonadati</taxon>
        <taxon>Pseudomonadota</taxon>
        <taxon>Betaproteobacteria</taxon>
        <taxon>Burkholderiales</taxon>
        <taxon>Aquabacterium</taxon>
    </lineage>
</organism>
<dbReference type="EMBL" id="RSED01000006">
    <property type="protein sequence ID" value="RRS04761.1"/>
    <property type="molecule type" value="Genomic_DNA"/>
</dbReference>
<accession>A0A3R8S8D5</accession>
<evidence type="ECO:0000256" key="1">
    <source>
        <dbReference type="SAM" id="MobiDB-lite"/>
    </source>
</evidence>
<sequence length="148" mass="15662">MAVTSATKAKDPAIAAPSQAPVVAPVSTRKAAPAARKTAAKKAPKAAVKSVVKPAVKAPAKNTVDEKLQPAKKLKHKLVRDSFTMPGNDFQLIDQLKQRALGFKRPAKKSELLRAGLHALASLSDARLKVALDALDPLKPGRPRKTPV</sequence>
<feature type="region of interest" description="Disordered" evidence="1">
    <location>
        <begin position="1"/>
        <end position="21"/>
    </location>
</feature>
<keyword evidence="3" id="KW-1185">Reference proteome</keyword>
<reference evidence="2 3" key="1">
    <citation type="submission" date="2018-12" db="EMBL/GenBank/DDBJ databases">
        <title>The whole draft genome of Aquabacterium sp. SJQ9.</title>
        <authorList>
            <person name="Sun L."/>
            <person name="Gao X."/>
            <person name="Chen W."/>
            <person name="Huang K."/>
        </authorList>
    </citation>
    <scope>NUCLEOTIDE SEQUENCE [LARGE SCALE GENOMIC DNA]</scope>
    <source>
        <strain evidence="2 3">SJQ9</strain>
    </source>
</reference>
<name>A0A3R8S8D5_9BURK</name>
<dbReference type="OrthoDB" id="9182647at2"/>
<evidence type="ECO:0000313" key="2">
    <source>
        <dbReference type="EMBL" id="RRS04761.1"/>
    </source>
</evidence>
<comment type="caution">
    <text evidence="2">The sequence shown here is derived from an EMBL/GenBank/DDBJ whole genome shotgun (WGS) entry which is preliminary data.</text>
</comment>
<dbReference type="Proteomes" id="UP000269265">
    <property type="component" value="Unassembled WGS sequence"/>
</dbReference>
<gene>
    <name evidence="2" type="ORF">EIP75_09455</name>
</gene>
<dbReference type="AlphaFoldDB" id="A0A3R8S8D5"/>